<organism evidence="5 6">
    <name type="scientific">Macrophomina phaseolina</name>
    <dbReference type="NCBI Taxonomy" id="35725"/>
    <lineage>
        <taxon>Eukaryota</taxon>
        <taxon>Fungi</taxon>
        <taxon>Dikarya</taxon>
        <taxon>Ascomycota</taxon>
        <taxon>Pezizomycotina</taxon>
        <taxon>Dothideomycetes</taxon>
        <taxon>Dothideomycetes incertae sedis</taxon>
        <taxon>Botryosphaeriales</taxon>
        <taxon>Botryosphaeriaceae</taxon>
        <taxon>Macrophomina</taxon>
    </lineage>
</organism>
<dbReference type="InterPro" id="IPR051601">
    <property type="entry name" value="Serine_prot/Carboxylest_S33"/>
</dbReference>
<name>A0ABQ8GS56_9PEZI</name>
<dbReference type="EMBL" id="JAGTJR010000002">
    <property type="protein sequence ID" value="KAH7063059.1"/>
    <property type="molecule type" value="Genomic_DNA"/>
</dbReference>
<protein>
    <submittedName>
        <fullName evidence="5">Proteinase</fullName>
    </submittedName>
</protein>
<sequence>MPTKSTLLHLLQASAIGAMAQPLDHVGARDQKILWGSCTLNSSLPIECANFSVPLDYSSPNSTETLTLELLKVPAAKPPSKGSVLLNFGGPGLAAREDLAAIAEQLQAMTGGFHDLITFDPRGTGNTLPYSCSTNETQLAVSQITAHVLAANASDTTPGRLWGLAKNMADICQETNKDIGALIGTAFTARDLMSVVDGLGEDGLLRYIGFSYGASLGASLGATVASMFPDRMDRVILDAVQNPHEYTRGYDIEMYTDTDKTFAGFLSACVAAGPDKCALARPNATAASLERDVYELMEQLKYRPVPLAGSLLDYTAVRGFTLLSLYSPASYPALAALLDALLTGNLPAVAALAGSSTVYAAAANDARAGIACSDKGADVFASPAPARNGLDARVALCGQWQTPAKERYTAGFRAKTRQPVLLIDNTHDPVTPLKSAVNASAGFEGSVVLTHNGFGHGSIAQASLCTVRIAQDYLVNGTLPAPGTVCEVDEPLFSNITWRDILL</sequence>
<reference evidence="5 6" key="1">
    <citation type="journal article" date="2021" name="Nat. Commun.">
        <title>Genetic determinants of endophytism in the Arabidopsis root mycobiome.</title>
        <authorList>
            <person name="Mesny F."/>
            <person name="Miyauchi S."/>
            <person name="Thiergart T."/>
            <person name="Pickel B."/>
            <person name="Atanasova L."/>
            <person name="Karlsson M."/>
            <person name="Huettel B."/>
            <person name="Barry K.W."/>
            <person name="Haridas S."/>
            <person name="Chen C."/>
            <person name="Bauer D."/>
            <person name="Andreopoulos W."/>
            <person name="Pangilinan J."/>
            <person name="LaButti K."/>
            <person name="Riley R."/>
            <person name="Lipzen A."/>
            <person name="Clum A."/>
            <person name="Drula E."/>
            <person name="Henrissat B."/>
            <person name="Kohler A."/>
            <person name="Grigoriev I.V."/>
            <person name="Martin F.M."/>
            <person name="Hacquard S."/>
        </authorList>
    </citation>
    <scope>NUCLEOTIDE SEQUENCE [LARGE SCALE GENOMIC DNA]</scope>
    <source>
        <strain evidence="5 6">MPI-SDFR-AT-0080</strain>
    </source>
</reference>
<dbReference type="Gene3D" id="3.40.50.1820">
    <property type="entry name" value="alpha/beta hydrolase"/>
    <property type="match status" value="1"/>
</dbReference>
<dbReference type="SUPFAM" id="SSF53474">
    <property type="entry name" value="alpha/beta-Hydrolases"/>
    <property type="match status" value="1"/>
</dbReference>
<evidence type="ECO:0000259" key="4">
    <source>
        <dbReference type="Pfam" id="PF08386"/>
    </source>
</evidence>
<dbReference type="PANTHER" id="PTHR43248:SF25">
    <property type="entry name" value="AB HYDROLASE-1 DOMAIN-CONTAINING PROTEIN-RELATED"/>
    <property type="match status" value="1"/>
</dbReference>
<feature type="domain" description="Peptidase S33 tripeptidyl aminopeptidase-like C-terminal" evidence="4">
    <location>
        <begin position="390"/>
        <end position="486"/>
    </location>
</feature>
<evidence type="ECO:0000313" key="5">
    <source>
        <dbReference type="EMBL" id="KAH7063059.1"/>
    </source>
</evidence>
<dbReference type="InterPro" id="IPR013595">
    <property type="entry name" value="Pept_S33_TAP-like_C"/>
</dbReference>
<keyword evidence="2" id="KW-0378">Hydrolase</keyword>
<dbReference type="PANTHER" id="PTHR43248">
    <property type="entry name" value="2-SUCCINYL-6-HYDROXY-2,4-CYCLOHEXADIENE-1-CARBOXYLATE SYNTHASE"/>
    <property type="match status" value="1"/>
</dbReference>
<accession>A0ABQ8GS56</accession>
<feature type="signal peptide" evidence="3">
    <location>
        <begin position="1"/>
        <end position="20"/>
    </location>
</feature>
<comment type="caution">
    <text evidence="5">The sequence shown here is derived from an EMBL/GenBank/DDBJ whole genome shotgun (WGS) entry which is preliminary data.</text>
</comment>
<dbReference type="Proteomes" id="UP000774617">
    <property type="component" value="Unassembled WGS sequence"/>
</dbReference>
<feature type="chain" id="PRO_5045475050" evidence="3">
    <location>
        <begin position="21"/>
        <end position="503"/>
    </location>
</feature>
<evidence type="ECO:0000313" key="6">
    <source>
        <dbReference type="Proteomes" id="UP000774617"/>
    </source>
</evidence>
<evidence type="ECO:0000256" key="2">
    <source>
        <dbReference type="ARBA" id="ARBA00022801"/>
    </source>
</evidence>
<gene>
    <name evidence="5" type="ORF">B0J12DRAFT_715689</name>
</gene>
<evidence type="ECO:0000256" key="3">
    <source>
        <dbReference type="SAM" id="SignalP"/>
    </source>
</evidence>
<proteinExistence type="inferred from homology"/>
<keyword evidence="6" id="KW-1185">Reference proteome</keyword>
<dbReference type="Pfam" id="PF08386">
    <property type="entry name" value="Abhydrolase_4"/>
    <property type="match status" value="1"/>
</dbReference>
<comment type="similarity">
    <text evidence="1">Belongs to the peptidase S33 family.</text>
</comment>
<evidence type="ECO:0000256" key="1">
    <source>
        <dbReference type="ARBA" id="ARBA00010088"/>
    </source>
</evidence>
<dbReference type="InterPro" id="IPR029058">
    <property type="entry name" value="AB_hydrolase_fold"/>
</dbReference>
<keyword evidence="3" id="KW-0732">Signal</keyword>